<dbReference type="AlphaFoldDB" id="A0A133NJZ5"/>
<feature type="transmembrane region" description="Helical" evidence="1">
    <location>
        <begin position="9"/>
        <end position="27"/>
    </location>
</feature>
<keyword evidence="1" id="KW-1133">Transmembrane helix</keyword>
<dbReference type="EMBL" id="LRPX01000008">
    <property type="protein sequence ID" value="KXA16614.1"/>
    <property type="molecule type" value="Genomic_DNA"/>
</dbReference>
<gene>
    <name evidence="2" type="ORF">HMPREF3206_00384</name>
</gene>
<reference evidence="3" key="1">
    <citation type="submission" date="2016-01" db="EMBL/GenBank/DDBJ databases">
        <authorList>
            <person name="Mitreva M."/>
            <person name="Pepin K.H."/>
            <person name="Mihindukulasuriya K.A."/>
            <person name="Fulton R."/>
            <person name="Fronick C."/>
            <person name="O'Laughlin M."/>
            <person name="Miner T."/>
            <person name="Herter B."/>
            <person name="Rosa B.A."/>
            <person name="Cordes M."/>
            <person name="Tomlinson C."/>
            <person name="Wollam A."/>
            <person name="Palsikar V.B."/>
            <person name="Mardis E.R."/>
            <person name="Wilson R.K."/>
        </authorList>
    </citation>
    <scope>NUCLEOTIDE SEQUENCE [LARGE SCALE GENOMIC DNA]</scope>
    <source>
        <strain evidence="3">CMW8396</strain>
    </source>
</reference>
<dbReference type="RefSeq" id="WP_060793393.1">
    <property type="nucleotide sequence ID" value="NZ_KQ956514.1"/>
</dbReference>
<protein>
    <submittedName>
        <fullName evidence="2">Uncharacterized protein</fullName>
    </submittedName>
</protein>
<keyword evidence="1" id="KW-0472">Membrane</keyword>
<dbReference type="STRING" id="134605.HMPREF3206_00384"/>
<comment type="caution">
    <text evidence="2">The sequence shown here is derived from an EMBL/GenBank/DDBJ whole genome shotgun (WGS) entry which is preliminary data.</text>
</comment>
<organism evidence="2 3">
    <name type="scientific">Fusobacterium equinum</name>
    <dbReference type="NCBI Taxonomy" id="134605"/>
    <lineage>
        <taxon>Bacteria</taxon>
        <taxon>Fusobacteriati</taxon>
        <taxon>Fusobacteriota</taxon>
        <taxon>Fusobacteriia</taxon>
        <taxon>Fusobacteriales</taxon>
        <taxon>Fusobacteriaceae</taxon>
        <taxon>Fusobacterium</taxon>
    </lineage>
</organism>
<proteinExistence type="predicted"/>
<accession>A0A133NJZ5</accession>
<dbReference type="PATRIC" id="fig|134605.3.peg.384"/>
<sequence length="89" mass="10285">MIEVKKKKLFPVSIIAVGIGAFAISIFNRNKLKNLEDEVKSTRDDVKSILCYQEQKNALIESELEDMRNEVASCYEHFEVFSKEKEDGR</sequence>
<evidence type="ECO:0000313" key="3">
    <source>
        <dbReference type="Proteomes" id="UP000070617"/>
    </source>
</evidence>
<keyword evidence="3" id="KW-1185">Reference proteome</keyword>
<evidence type="ECO:0000313" key="2">
    <source>
        <dbReference type="EMBL" id="KXA16614.1"/>
    </source>
</evidence>
<evidence type="ECO:0000256" key="1">
    <source>
        <dbReference type="SAM" id="Phobius"/>
    </source>
</evidence>
<dbReference type="Proteomes" id="UP000070617">
    <property type="component" value="Unassembled WGS sequence"/>
</dbReference>
<name>A0A133NJZ5_9FUSO</name>
<keyword evidence="1" id="KW-0812">Transmembrane</keyword>